<keyword evidence="3" id="KW-1185">Reference proteome</keyword>
<feature type="compositionally biased region" description="Polar residues" evidence="1">
    <location>
        <begin position="975"/>
        <end position="991"/>
    </location>
</feature>
<dbReference type="Pfam" id="PF04031">
    <property type="entry name" value="Las1"/>
    <property type="match status" value="1"/>
</dbReference>
<feature type="compositionally biased region" description="Acidic residues" evidence="1">
    <location>
        <begin position="1325"/>
        <end position="1335"/>
    </location>
</feature>
<feature type="region of interest" description="Disordered" evidence="1">
    <location>
        <begin position="1"/>
        <end position="100"/>
    </location>
</feature>
<name>A0A2A9MLT2_BESBE</name>
<feature type="region of interest" description="Disordered" evidence="1">
    <location>
        <begin position="681"/>
        <end position="717"/>
    </location>
</feature>
<feature type="region of interest" description="Disordered" evidence="1">
    <location>
        <begin position="1254"/>
        <end position="1278"/>
    </location>
</feature>
<dbReference type="GO" id="GO:0000470">
    <property type="term" value="P:maturation of LSU-rRNA"/>
    <property type="evidence" value="ECO:0007669"/>
    <property type="project" value="TreeGrafter"/>
</dbReference>
<evidence type="ECO:0000313" key="3">
    <source>
        <dbReference type="Proteomes" id="UP000224006"/>
    </source>
</evidence>
<organism evidence="2 3">
    <name type="scientific">Besnoitia besnoiti</name>
    <name type="common">Apicomplexan protozoan</name>
    <dbReference type="NCBI Taxonomy" id="94643"/>
    <lineage>
        <taxon>Eukaryota</taxon>
        <taxon>Sar</taxon>
        <taxon>Alveolata</taxon>
        <taxon>Apicomplexa</taxon>
        <taxon>Conoidasida</taxon>
        <taxon>Coccidia</taxon>
        <taxon>Eucoccidiorida</taxon>
        <taxon>Eimeriorina</taxon>
        <taxon>Sarcocystidae</taxon>
        <taxon>Besnoitia</taxon>
    </lineage>
</organism>
<dbReference type="GO" id="GO:0000460">
    <property type="term" value="P:maturation of 5.8S rRNA"/>
    <property type="evidence" value="ECO:0007669"/>
    <property type="project" value="TreeGrafter"/>
</dbReference>
<feature type="compositionally biased region" description="Low complexity" evidence="1">
    <location>
        <begin position="24"/>
        <end position="40"/>
    </location>
</feature>
<dbReference type="KEGG" id="bbes:BESB_048850"/>
<feature type="compositionally biased region" description="Basic and acidic residues" evidence="1">
    <location>
        <begin position="751"/>
        <end position="761"/>
    </location>
</feature>
<dbReference type="EMBL" id="NWUJ01000003">
    <property type="protein sequence ID" value="PFH36693.1"/>
    <property type="molecule type" value="Genomic_DNA"/>
</dbReference>
<reference evidence="2 3" key="1">
    <citation type="submission" date="2017-09" db="EMBL/GenBank/DDBJ databases">
        <title>Genome sequencing of Besnoitia besnoiti strain Bb-Ger1.</title>
        <authorList>
            <person name="Schares G."/>
            <person name="Venepally P."/>
            <person name="Lorenzi H.A."/>
        </authorList>
    </citation>
    <scope>NUCLEOTIDE SEQUENCE [LARGE SCALE GENOMIC DNA]</scope>
    <source>
        <strain evidence="2 3">Bb-Ger1</strain>
    </source>
</reference>
<gene>
    <name evidence="2" type="ORF">BESB_048850</name>
</gene>
<evidence type="ECO:0000256" key="1">
    <source>
        <dbReference type="SAM" id="MobiDB-lite"/>
    </source>
</evidence>
<feature type="compositionally biased region" description="Basic and acidic residues" evidence="1">
    <location>
        <begin position="1265"/>
        <end position="1278"/>
    </location>
</feature>
<dbReference type="GO" id="GO:0030687">
    <property type="term" value="C:preribosome, large subunit precursor"/>
    <property type="evidence" value="ECO:0007669"/>
    <property type="project" value="TreeGrafter"/>
</dbReference>
<feature type="region of interest" description="Disordered" evidence="1">
    <location>
        <begin position="742"/>
        <end position="840"/>
    </location>
</feature>
<dbReference type="Proteomes" id="UP000224006">
    <property type="component" value="Chromosome III"/>
</dbReference>
<feature type="region of interest" description="Disordered" evidence="1">
    <location>
        <begin position="1291"/>
        <end position="1466"/>
    </location>
</feature>
<dbReference type="RefSeq" id="XP_029220702.1">
    <property type="nucleotide sequence ID" value="XM_029363336.1"/>
</dbReference>
<feature type="compositionally biased region" description="Acidic residues" evidence="1">
    <location>
        <begin position="1306"/>
        <end position="1318"/>
    </location>
</feature>
<dbReference type="STRING" id="94643.A0A2A9MLT2"/>
<dbReference type="GeneID" id="40309815"/>
<dbReference type="GO" id="GO:0090730">
    <property type="term" value="C:Las1 complex"/>
    <property type="evidence" value="ECO:0007669"/>
    <property type="project" value="InterPro"/>
</dbReference>
<feature type="compositionally biased region" description="Low complexity" evidence="1">
    <location>
        <begin position="660"/>
        <end position="669"/>
    </location>
</feature>
<feature type="compositionally biased region" description="Basic and acidic residues" evidence="1">
    <location>
        <begin position="79"/>
        <end position="97"/>
    </location>
</feature>
<dbReference type="PANTHER" id="PTHR15002">
    <property type="entry name" value="RIBOSOMAL BIOGENESIS PROTEIN LAS1L"/>
    <property type="match status" value="1"/>
</dbReference>
<feature type="compositionally biased region" description="Basic and acidic residues" evidence="1">
    <location>
        <begin position="1410"/>
        <end position="1451"/>
    </location>
</feature>
<dbReference type="PANTHER" id="PTHR15002:SF0">
    <property type="entry name" value="RIBOSOMAL BIOGENESIS PROTEIN LAS1L"/>
    <property type="match status" value="1"/>
</dbReference>
<feature type="region of interest" description="Disordered" evidence="1">
    <location>
        <begin position="945"/>
        <end position="1018"/>
    </location>
</feature>
<proteinExistence type="predicted"/>
<comment type="caution">
    <text evidence="2">The sequence shown here is derived from an EMBL/GenBank/DDBJ whole genome shotgun (WGS) entry which is preliminary data.</text>
</comment>
<evidence type="ECO:0008006" key="4">
    <source>
        <dbReference type="Google" id="ProtNLM"/>
    </source>
</evidence>
<feature type="compositionally biased region" description="Basic and acidic residues" evidence="1">
    <location>
        <begin position="815"/>
        <end position="831"/>
    </location>
</feature>
<feature type="region of interest" description="Disordered" evidence="1">
    <location>
        <begin position="1150"/>
        <end position="1211"/>
    </location>
</feature>
<feature type="compositionally biased region" description="Polar residues" evidence="1">
    <location>
        <begin position="619"/>
        <end position="634"/>
    </location>
</feature>
<dbReference type="VEuPathDB" id="ToxoDB:BESB_048850"/>
<dbReference type="InterPro" id="IPR007174">
    <property type="entry name" value="Las1"/>
</dbReference>
<feature type="compositionally biased region" description="Polar residues" evidence="1">
    <location>
        <begin position="1363"/>
        <end position="1383"/>
    </location>
</feature>
<evidence type="ECO:0000313" key="2">
    <source>
        <dbReference type="EMBL" id="PFH36693.1"/>
    </source>
</evidence>
<feature type="region of interest" description="Disordered" evidence="1">
    <location>
        <begin position="619"/>
        <end position="669"/>
    </location>
</feature>
<feature type="compositionally biased region" description="Basic and acidic residues" evidence="1">
    <location>
        <begin position="1"/>
        <end position="11"/>
    </location>
</feature>
<dbReference type="GO" id="GO:0004519">
    <property type="term" value="F:endonuclease activity"/>
    <property type="evidence" value="ECO:0007669"/>
    <property type="project" value="InterPro"/>
</dbReference>
<dbReference type="OrthoDB" id="10263222at2759"/>
<protein>
    <recommendedName>
        <fullName evidence="4">Las1 family protein</fullName>
    </recommendedName>
</protein>
<feature type="compositionally biased region" description="Basic and acidic residues" evidence="1">
    <location>
        <begin position="1171"/>
        <end position="1205"/>
    </location>
</feature>
<sequence>MTFAKKAERAAARGRTASMDSKDASAPPRSLGSSLSAASSDKVENPSPAQTKKGSASRGARNGVKCRRAVVAAARAKKAAQERREAEKTEKDAEKPAEAPASLLERWRKLWSQTGACVADFMASENGGTRKGTRNRTACWKDWRQLRAVAELLVNPLESDGVAAHRSGIQPRLALTKFDAPVAERSAGEEGEDFKQSAGGVSGEPVADILTSVRRGWGEAALQIAVWRLRDRRLPVPVETTGLLLDVLLRDPVFLPGPSPPTAHACASAPSCPSPSERLFCPVSSSFSASSLCSEALLSSPALRLAYAMSIVRAVNRLVDSAAPRSVTRSVASVAAELGLHQELVQMRHDATHQSLPALSLLREGALAALDHLLRLWWAPQLERLNCLLGVSAETDAPHSGAAGYLVSCWVTAAAALIRDSRPLPALLRQANEAARRSAPSLEHFLCSGNRQEEPAPLALAAVHAANRGVRTPRRMARELVQRLERTAASSLCAAAGGRGGPQRGKKALRKTRKLHETELLEWSQAGGIGRAGWGVRTLLQQQVFEADVDEEVSISCCVEGLMANFDATSHPILQAFFLQLLLLLSPAFAVDCLSRLFLLLLHMDPRCFASDPQSAAETRSTAASPGFSPNRSSWELEKGPGSGSAVSRNLEPRSPPADSPSSLDSSSSTLPLPLAAFVALSPSGHAPSPARTSTPSRKRRRASSSDEDVPFGVSASGGDLLRRVQAAVRRARLWRRLLQASSSHAAAPEKQAREGRDASLRSRITSGDGEPATERLTNDSLDADEDAVDDSRGWPRAPQPLRCTPATTTSRMPPRRDTQPHCFGSRDRSHSRMCQGGTGNGGQTVAECGRCSYIQMSRNLLSWLPLLTGAFTTPSTIPQLPCASSSASTSPSSSSAYLRDLSTGISSLGVMAVLHHYVHHHSFALEDEEAECMFSGSTGRRGSALPVASCPGEAEQKDDDEDGAASCLGFEGRQTLSGESGRSCNAASESTDAETRCHASASPPGQGGRAEAGRPATSSRRACDLGTVFIAAQQRLASAWRVVGSAVTLHCAQILAELPATGLREEDAEASLSQSLALFRLRVIAVAAACLARPETALSRVLQEKSFSLFRACAQRLLARTESPDCQAGLTEEDSAETLLATWVPRRERKRGAPCAPRPDARPPDQPGRVTRELEPAGRETQRTKDPRRETGCADEGGQDRCGDGTEGSEDEDCAVEFLSTSEEEEAAAQAPYCCYTDCSRWSPSRLRFLTAYEDKEEEDVQEDSSRAAERDKGNAEDRVALALGALTTQVEARLTRESAAGEEGATEGGEEDDADEERAIYEASEEEPDDADEAASANGGDEPKAVHVRATSEKPPAVQGGRQSSEPQGARQQESAQLNSRARNRRDTGPAKKALQGSAEQESGCDASGERDMGSSVKAADREERNGTSFLRVEEEYPKEDDGGDKAEEADAPTDSSFFFELHL</sequence>
<accession>A0A2A9MLT2</accession>